<dbReference type="SUPFAM" id="SSF56300">
    <property type="entry name" value="Metallo-dependent phosphatases"/>
    <property type="match status" value="1"/>
</dbReference>
<proteinExistence type="predicted"/>
<dbReference type="AlphaFoldDB" id="A0A2U1B8U1"/>
<evidence type="ECO:0000313" key="3">
    <source>
        <dbReference type="EMBL" id="PVY45090.1"/>
    </source>
</evidence>
<evidence type="ECO:0000313" key="4">
    <source>
        <dbReference type="Proteomes" id="UP000245959"/>
    </source>
</evidence>
<dbReference type="CDD" id="cd00838">
    <property type="entry name" value="MPP_superfamily"/>
    <property type="match status" value="1"/>
</dbReference>
<dbReference type="InterPro" id="IPR029052">
    <property type="entry name" value="Metallo-depent_PP-like"/>
</dbReference>
<dbReference type="Gene3D" id="3.60.21.10">
    <property type="match status" value="1"/>
</dbReference>
<protein>
    <submittedName>
        <fullName evidence="3">Calcineurin-like phosphoesterase family protein</fullName>
    </submittedName>
</protein>
<dbReference type="InterPro" id="IPR013022">
    <property type="entry name" value="Xyl_isomerase-like_TIM-brl"/>
</dbReference>
<dbReference type="RefSeq" id="WP_116882666.1">
    <property type="nucleotide sequence ID" value="NZ_CABMMC010000047.1"/>
</dbReference>
<evidence type="ECO:0000259" key="2">
    <source>
        <dbReference type="Pfam" id="PF01261"/>
    </source>
</evidence>
<dbReference type="GO" id="GO:0016787">
    <property type="term" value="F:hydrolase activity"/>
    <property type="evidence" value="ECO:0007669"/>
    <property type="project" value="InterPro"/>
</dbReference>
<evidence type="ECO:0000259" key="1">
    <source>
        <dbReference type="Pfam" id="PF00149"/>
    </source>
</evidence>
<dbReference type="Gene3D" id="3.20.20.150">
    <property type="entry name" value="Divalent-metal-dependent TIM barrel enzymes"/>
    <property type="match status" value="1"/>
</dbReference>
<dbReference type="GeneID" id="78293994"/>
<dbReference type="Pfam" id="PF00149">
    <property type="entry name" value="Metallophos"/>
    <property type="match status" value="1"/>
</dbReference>
<dbReference type="SUPFAM" id="SSF51658">
    <property type="entry name" value="Xylose isomerase-like"/>
    <property type="match status" value="1"/>
</dbReference>
<dbReference type="InterPro" id="IPR036237">
    <property type="entry name" value="Xyl_isomerase-like_sf"/>
</dbReference>
<name>A0A2U1B8U1_9BACT</name>
<feature type="domain" description="Xylose isomerase-like TIM barrel" evidence="2">
    <location>
        <begin position="301"/>
        <end position="453"/>
    </location>
</feature>
<dbReference type="Pfam" id="PF01261">
    <property type="entry name" value="AP_endonuc_2"/>
    <property type="match status" value="1"/>
</dbReference>
<keyword evidence="4" id="KW-1185">Reference proteome</keyword>
<dbReference type="InterPro" id="IPR004843">
    <property type="entry name" value="Calcineurin-like_PHP"/>
</dbReference>
<sequence>MFTVAILADLHLPDAADTVKETVLDWALTEAKAQKVDLIVGAGDLTGTGTEAAAMRIRLKLEKTKIPFLLTPGNAEMRDPAWKKRSSAILATPRQYDHVVLLDSSTRMFAARDRELLKELTRQGGQNLLAVTHCPMATLDDGDRKLLEQAASAGTIGQLVAGHYHSDTREVKYSLVRGLDPDKAAGGAPALALFTLDDSGNWSRRDIACPAADPRLWPENERREWLNHLGISGMAAPLDSLALAVEAEVPAFEFRYDSIAKLDVSLLLTRLAAWRRRGGRYLSLQLPDLRWRDGILEGDVQIARAAGLAVELHCDSVAIHAPRVKLSVFRRAPEVRQLMLEKMCALLKPVTDAGIVVGVENLHMSARDHKSGDRGFGYTPEECREWIEAMRAVAGTPRIGLQLDIGHVRNNAPYSSLYTLSQWYASMGREVVGFHLHQIRVEEDGSYTNHAALSGLFGKLISLSSLFMAWRAGQLNHAPMFLEIREGSSFESCQALRRELDICS</sequence>
<gene>
    <name evidence="3" type="ORF">C8D82_1032</name>
</gene>
<feature type="domain" description="Calcineurin-like phosphoesterase" evidence="1">
    <location>
        <begin position="3"/>
        <end position="166"/>
    </location>
</feature>
<reference evidence="3 4" key="1">
    <citation type="submission" date="2018-04" db="EMBL/GenBank/DDBJ databases">
        <title>Genomic Encyclopedia of Type Strains, Phase IV (KMG-IV): sequencing the most valuable type-strain genomes for metagenomic binning, comparative biology and taxonomic classification.</title>
        <authorList>
            <person name="Goeker M."/>
        </authorList>
    </citation>
    <scope>NUCLEOTIDE SEQUENCE [LARGE SCALE GENOMIC DNA]</scope>
    <source>
        <strain evidence="3 4">DSM 14823</strain>
    </source>
</reference>
<accession>A0A2U1B8U1</accession>
<organism evidence="3 4">
    <name type="scientific">Victivallis vadensis</name>
    <dbReference type="NCBI Taxonomy" id="172901"/>
    <lineage>
        <taxon>Bacteria</taxon>
        <taxon>Pseudomonadati</taxon>
        <taxon>Lentisphaerota</taxon>
        <taxon>Lentisphaeria</taxon>
        <taxon>Victivallales</taxon>
        <taxon>Victivallaceae</taxon>
        <taxon>Victivallis</taxon>
    </lineage>
</organism>
<dbReference type="OrthoDB" id="9816081at2"/>
<dbReference type="EMBL" id="QEKH01000003">
    <property type="protein sequence ID" value="PVY45090.1"/>
    <property type="molecule type" value="Genomic_DNA"/>
</dbReference>
<dbReference type="Proteomes" id="UP000245959">
    <property type="component" value="Unassembled WGS sequence"/>
</dbReference>
<comment type="caution">
    <text evidence="3">The sequence shown here is derived from an EMBL/GenBank/DDBJ whole genome shotgun (WGS) entry which is preliminary data.</text>
</comment>